<dbReference type="STRING" id="51642.NSMM_370016"/>
<sequence length="267" mass="29930">MEARHVRTMRGLQWIVSGFYFFREAPLNLILLCFTYLLIGATLGLVPLLGSFIGTLTLPAFIAGIMVALRQLDLNNKLELEYLFIGFRQNTVALITVGGIYLIGDVLIIGFFMLMGGDALVDMWLYGKRFQENELAAIMDDALSAILFSLLLAIPLMMAVWFAPMLVMFEKIPPVLAMRISFFACLKNLFAFQLYFIVLMILAVLAAIPYGLGFILLFPIAFASVYISYKDIFHYEDDVTPESESESESESETPPAQNEGNGNNRIE</sequence>
<dbReference type="EMBL" id="FMWO01000044">
    <property type="protein sequence ID" value="SCZ85237.1"/>
    <property type="molecule type" value="Genomic_DNA"/>
</dbReference>
<feature type="region of interest" description="Disordered" evidence="1">
    <location>
        <begin position="239"/>
        <end position="267"/>
    </location>
</feature>
<evidence type="ECO:0000313" key="3">
    <source>
        <dbReference type="EMBL" id="SCZ85237.1"/>
    </source>
</evidence>
<protein>
    <submittedName>
        <fullName evidence="3">Putative transmembrane protein</fullName>
    </submittedName>
</protein>
<proteinExistence type="predicted"/>
<evidence type="ECO:0000313" key="4">
    <source>
        <dbReference type="Proteomes" id="UP000198729"/>
    </source>
</evidence>
<keyword evidence="2" id="KW-1133">Transmembrane helix</keyword>
<feature type="compositionally biased region" description="Acidic residues" evidence="1">
    <location>
        <begin position="239"/>
        <end position="251"/>
    </location>
</feature>
<evidence type="ECO:0000256" key="1">
    <source>
        <dbReference type="SAM" id="MobiDB-lite"/>
    </source>
</evidence>
<feature type="transmembrane region" description="Helical" evidence="2">
    <location>
        <begin position="180"/>
        <end position="204"/>
    </location>
</feature>
<dbReference type="NCBIfam" id="NF041043">
    <property type="entry name" value="BPSS1780_fam"/>
    <property type="match status" value="1"/>
</dbReference>
<keyword evidence="4" id="KW-1185">Reference proteome</keyword>
<feature type="compositionally biased region" description="Polar residues" evidence="1">
    <location>
        <begin position="254"/>
        <end position="267"/>
    </location>
</feature>
<gene>
    <name evidence="3" type="ORF">NSMM_370016</name>
</gene>
<dbReference type="InterPro" id="IPR047798">
    <property type="entry name" value="BPSS1780-like"/>
</dbReference>
<reference evidence="3 4" key="1">
    <citation type="submission" date="2016-10" db="EMBL/GenBank/DDBJ databases">
        <authorList>
            <person name="de Groot N.N."/>
        </authorList>
    </citation>
    <scope>NUCLEOTIDE SEQUENCE [LARGE SCALE GENOMIC DNA]</scope>
    <source>
        <strain evidence="3">1</strain>
    </source>
</reference>
<dbReference type="RefSeq" id="WP_090285347.1">
    <property type="nucleotide sequence ID" value="NZ_FMWO01000044.1"/>
</dbReference>
<feature type="transmembrane region" description="Helical" evidence="2">
    <location>
        <begin position="142"/>
        <end position="168"/>
    </location>
</feature>
<organism evidence="3 4">
    <name type="scientific">Nitrosomonas mobilis</name>
    <dbReference type="NCBI Taxonomy" id="51642"/>
    <lineage>
        <taxon>Bacteria</taxon>
        <taxon>Pseudomonadati</taxon>
        <taxon>Pseudomonadota</taxon>
        <taxon>Betaproteobacteria</taxon>
        <taxon>Nitrosomonadales</taxon>
        <taxon>Nitrosomonadaceae</taxon>
        <taxon>Nitrosomonas</taxon>
    </lineage>
</organism>
<dbReference type="Proteomes" id="UP000198729">
    <property type="component" value="Unassembled WGS sequence"/>
</dbReference>
<keyword evidence="2 3" id="KW-0812">Transmembrane</keyword>
<dbReference type="OrthoDB" id="5298483at2"/>
<feature type="transmembrane region" description="Helical" evidence="2">
    <location>
        <begin position="210"/>
        <end position="229"/>
    </location>
</feature>
<accession>A0A1G5SE22</accession>
<dbReference type="AlphaFoldDB" id="A0A1G5SE22"/>
<keyword evidence="2" id="KW-0472">Membrane</keyword>
<feature type="transmembrane region" description="Helical" evidence="2">
    <location>
        <begin position="45"/>
        <end position="69"/>
    </location>
</feature>
<name>A0A1G5SE22_9PROT</name>
<evidence type="ECO:0000256" key="2">
    <source>
        <dbReference type="SAM" id="Phobius"/>
    </source>
</evidence>
<feature type="transmembrane region" description="Helical" evidence="2">
    <location>
        <begin position="20"/>
        <end position="39"/>
    </location>
</feature>
<feature type="transmembrane region" description="Helical" evidence="2">
    <location>
        <begin position="90"/>
        <end position="115"/>
    </location>
</feature>